<reference evidence="1" key="1">
    <citation type="submission" date="2016-10" db="EMBL/GenBank/DDBJ databases">
        <authorList>
            <person name="Benchimol M."/>
            <person name="Almeida L.G."/>
            <person name="Vasconcelos A.T."/>
            <person name="Perreira-Neves A."/>
            <person name="Rosa I.A."/>
            <person name="Tasca T."/>
            <person name="Bogo M.R."/>
            <person name="de Souza W."/>
        </authorList>
    </citation>
    <scope>NUCLEOTIDE SEQUENCE [LARGE SCALE GENOMIC DNA]</scope>
    <source>
        <strain evidence="1">K</strain>
    </source>
</reference>
<accession>A0A1J4JZR4</accession>
<sequence length="380" mass="43439">MNLLSRKNLSEVIKTVRTPSDILRIMPEARELADRVTSPMAKNLFAKNPRSHNLVRRESHAVMRPSNQPSMLFVQQAALILILPTEYCPQEVSFWANKLILYLDAFEQVIASGIMMRYAKAALILNQIDSTLTSLKYASARRSWAVSAYLFLCASIQQPFDFNFRKYSLYSRIDSMSFYYIGINCLMLYKIEKAKECFLHSLSLQIPSDFAKNAASHFALSCFLLHFELSQVKALISSKIEIDDEVLGFFTSNDNIDCVTFSDAASNLILLLQEEKIRRRIIRFSRTTSEIHLAMLSLKTGATNIEESLKQLNTEKVINCEIDKEGYVIFKEIDLKEKLKKSREILEKQEKIHSEMTKMLKAAASGDIYSSMPFRTKSSA</sequence>
<protein>
    <recommendedName>
        <fullName evidence="3">COP9 signalosome complex subunit 3</fullName>
    </recommendedName>
</protein>
<dbReference type="Proteomes" id="UP000179807">
    <property type="component" value="Unassembled WGS sequence"/>
</dbReference>
<dbReference type="AlphaFoldDB" id="A0A1J4JZR4"/>
<evidence type="ECO:0000313" key="2">
    <source>
        <dbReference type="Proteomes" id="UP000179807"/>
    </source>
</evidence>
<dbReference type="VEuPathDB" id="TrichDB:TRFO_28407"/>
<dbReference type="GeneID" id="94840865"/>
<dbReference type="RefSeq" id="XP_068357314.1">
    <property type="nucleotide sequence ID" value="XM_068506161.1"/>
</dbReference>
<dbReference type="EMBL" id="MLAK01000803">
    <property type="protein sequence ID" value="OHT04178.1"/>
    <property type="molecule type" value="Genomic_DNA"/>
</dbReference>
<evidence type="ECO:0008006" key="3">
    <source>
        <dbReference type="Google" id="ProtNLM"/>
    </source>
</evidence>
<keyword evidence="2" id="KW-1185">Reference proteome</keyword>
<organism evidence="1 2">
    <name type="scientific">Tritrichomonas foetus</name>
    <dbReference type="NCBI Taxonomy" id="1144522"/>
    <lineage>
        <taxon>Eukaryota</taxon>
        <taxon>Metamonada</taxon>
        <taxon>Parabasalia</taxon>
        <taxon>Tritrichomonadida</taxon>
        <taxon>Tritrichomonadidae</taxon>
        <taxon>Tritrichomonas</taxon>
    </lineage>
</organism>
<comment type="caution">
    <text evidence="1">The sequence shown here is derived from an EMBL/GenBank/DDBJ whole genome shotgun (WGS) entry which is preliminary data.</text>
</comment>
<gene>
    <name evidence="1" type="ORF">TRFO_28407</name>
</gene>
<proteinExistence type="predicted"/>
<evidence type="ECO:0000313" key="1">
    <source>
        <dbReference type="EMBL" id="OHT04178.1"/>
    </source>
</evidence>
<name>A0A1J4JZR4_9EUKA</name>